<dbReference type="RefSeq" id="WP_036514193.1">
    <property type="nucleotide sequence ID" value="NZ_AONB01000026.1"/>
</dbReference>
<dbReference type="STRING" id="1229521.D791_03742"/>
<dbReference type="GO" id="GO:0003723">
    <property type="term" value="F:RNA binding"/>
    <property type="evidence" value="ECO:0007669"/>
    <property type="project" value="InterPro"/>
</dbReference>
<proteinExistence type="inferred from homology"/>
<evidence type="ECO:0000256" key="6">
    <source>
        <dbReference type="PIRNR" id="PIRNR002882"/>
    </source>
</evidence>
<reference evidence="7 8" key="2">
    <citation type="journal article" date="2015" name="Syst. Appl. Microbiol.">
        <title>Nitrincola nitratireducens sp. nov. isolated from a haloalkaline crater lake.</title>
        <authorList>
            <person name="Singh A."/>
            <person name="Vaidya B."/>
            <person name="Tanuku N.R."/>
            <person name="Pinnaka A.K."/>
        </authorList>
    </citation>
    <scope>NUCLEOTIDE SEQUENCE [LARGE SCALE GENOMIC DNA]</scope>
    <source>
        <strain evidence="7 8">AK23</strain>
    </source>
</reference>
<comment type="caution">
    <text evidence="7">The sequence shown here is derived from an EMBL/GenBank/DDBJ whole genome shotgun (WGS) entry which is preliminary data.</text>
</comment>
<dbReference type="EMBL" id="AONB01000026">
    <property type="protein sequence ID" value="EXJ09356.1"/>
    <property type="molecule type" value="Genomic_DNA"/>
</dbReference>
<comment type="subunit">
    <text evidence="2 6">Homodimer.</text>
</comment>
<accession>W9UXC9</accession>
<dbReference type="Proteomes" id="UP000019464">
    <property type="component" value="Unassembled WGS sequence"/>
</dbReference>
<evidence type="ECO:0000256" key="1">
    <source>
        <dbReference type="ARBA" id="ARBA00009653"/>
    </source>
</evidence>
<sequence>MYAIAFDLKVSDLEQHYSGNSYNNAYGDIKKYLETKGFTRQQGSVYFGDPDQVDAVKCVMAVNALSNQFPWFKQCVTDIRMLRIEENNDLTPAL</sequence>
<reference evidence="8" key="1">
    <citation type="submission" date="2012-11" db="EMBL/GenBank/DDBJ databases">
        <authorList>
            <person name="Singh A."/>
            <person name="Pinnaka A.K."/>
            <person name="Vaidya B."/>
        </authorList>
    </citation>
    <scope>NUCLEOTIDE SEQUENCE [LARGE SCALE GENOMIC DNA]</scope>
    <source>
        <strain evidence="8">AK23</strain>
    </source>
</reference>
<evidence type="ECO:0000256" key="5">
    <source>
        <dbReference type="ARBA" id="ARBA00023026"/>
    </source>
</evidence>
<dbReference type="InterPro" id="IPR016368">
    <property type="entry name" value="VapD"/>
</dbReference>
<dbReference type="EC" id="3.1.-.-" evidence="6"/>
<gene>
    <name evidence="7" type="primary">vapD</name>
    <name evidence="7" type="ORF">D791_03742</name>
</gene>
<keyword evidence="5" id="KW-0843">Virulence</keyword>
<comment type="function">
    <text evidence="6">Cleaves ssRNA, mostly between U:A.</text>
</comment>
<evidence type="ECO:0000256" key="3">
    <source>
        <dbReference type="ARBA" id="ARBA00022722"/>
    </source>
</evidence>
<dbReference type="Gene3D" id="3.30.70.240">
    <property type="match status" value="1"/>
</dbReference>
<keyword evidence="4 6" id="KW-0378">Hydrolase</keyword>
<evidence type="ECO:0000313" key="8">
    <source>
        <dbReference type="Proteomes" id="UP000019464"/>
    </source>
</evidence>
<evidence type="ECO:0000256" key="2">
    <source>
        <dbReference type="ARBA" id="ARBA00011738"/>
    </source>
</evidence>
<dbReference type="SUPFAM" id="SSF143430">
    <property type="entry name" value="TTP0101/SSO1404-like"/>
    <property type="match status" value="1"/>
</dbReference>
<dbReference type="Pfam" id="PF09827">
    <property type="entry name" value="CRISPR_Cas2"/>
    <property type="match status" value="1"/>
</dbReference>
<evidence type="ECO:0000256" key="4">
    <source>
        <dbReference type="ARBA" id="ARBA00022801"/>
    </source>
</evidence>
<comment type="similarity">
    <text evidence="1 6">Belongs to the VapD ribonuclease family.</text>
</comment>
<dbReference type="GO" id="GO:0016787">
    <property type="term" value="F:hydrolase activity"/>
    <property type="evidence" value="ECO:0007669"/>
    <property type="project" value="UniProtKB-KW"/>
</dbReference>
<keyword evidence="8" id="KW-1185">Reference proteome</keyword>
<dbReference type="AlphaFoldDB" id="W9UXC9"/>
<organism evidence="7 8">
    <name type="scientific">Nitrincola nitratireducens</name>
    <dbReference type="NCBI Taxonomy" id="1229521"/>
    <lineage>
        <taxon>Bacteria</taxon>
        <taxon>Pseudomonadati</taxon>
        <taxon>Pseudomonadota</taxon>
        <taxon>Gammaproteobacteria</taxon>
        <taxon>Oceanospirillales</taxon>
        <taxon>Oceanospirillaceae</taxon>
        <taxon>Nitrincola</taxon>
    </lineage>
</organism>
<dbReference type="PIRSF" id="PIRSF002882">
    <property type="entry name" value="VapD"/>
    <property type="match status" value="1"/>
</dbReference>
<dbReference type="GO" id="GO:0004518">
    <property type="term" value="F:nuclease activity"/>
    <property type="evidence" value="ECO:0007669"/>
    <property type="project" value="UniProtKB-UniRule"/>
</dbReference>
<evidence type="ECO:0000313" key="7">
    <source>
        <dbReference type="EMBL" id="EXJ09356.1"/>
    </source>
</evidence>
<name>W9UXC9_9GAMM</name>
<dbReference type="InterPro" id="IPR019199">
    <property type="entry name" value="Virulence_VapD/CRISPR_Cas2"/>
</dbReference>
<protein>
    <recommendedName>
        <fullName evidence="6">Endoribonuclease VapD</fullName>
        <ecNumber evidence="6">3.1.-.-</ecNumber>
    </recommendedName>
</protein>
<keyword evidence="3 6" id="KW-0540">Nuclease</keyword>
<dbReference type="OrthoDB" id="8611858at2"/>